<dbReference type="Gene3D" id="2.40.10.220">
    <property type="entry name" value="predicted glycosyltransferase like domains"/>
    <property type="match status" value="1"/>
</dbReference>
<reference evidence="2" key="1">
    <citation type="submission" date="2018-06" db="EMBL/GenBank/DDBJ databases">
        <authorList>
            <person name="Zhirakovskaya E."/>
        </authorList>
    </citation>
    <scope>NUCLEOTIDE SEQUENCE</scope>
</reference>
<dbReference type="SUPFAM" id="SSF141371">
    <property type="entry name" value="PilZ domain-like"/>
    <property type="match status" value="1"/>
</dbReference>
<accession>A0A3B0XNX6</accession>
<dbReference type="Pfam" id="PF07238">
    <property type="entry name" value="PilZ"/>
    <property type="match status" value="1"/>
</dbReference>
<evidence type="ECO:0000313" key="2">
    <source>
        <dbReference type="EMBL" id="VAW69998.1"/>
    </source>
</evidence>
<gene>
    <name evidence="2" type="ORF">MNBD_GAMMA09-1724</name>
</gene>
<organism evidence="2">
    <name type="scientific">hydrothermal vent metagenome</name>
    <dbReference type="NCBI Taxonomy" id="652676"/>
    <lineage>
        <taxon>unclassified sequences</taxon>
        <taxon>metagenomes</taxon>
        <taxon>ecological metagenomes</taxon>
    </lineage>
</organism>
<name>A0A3B0XNX6_9ZZZZ</name>
<sequence>MSEEKRKHPRREAHLEVELGFPSGEKQIVRTRDISECGVFLVLDKLRRPVLGEVVTVVLNNSEQSAGEIFPSSDAVVVRQEEGGIGLAFIELDFVDDI</sequence>
<feature type="domain" description="PilZ" evidence="1">
    <location>
        <begin position="4"/>
        <end position="93"/>
    </location>
</feature>
<dbReference type="InterPro" id="IPR009875">
    <property type="entry name" value="PilZ_domain"/>
</dbReference>
<proteinExistence type="predicted"/>
<protein>
    <recommendedName>
        <fullName evidence="1">PilZ domain-containing protein</fullName>
    </recommendedName>
</protein>
<dbReference type="EMBL" id="UOFI01000185">
    <property type="protein sequence ID" value="VAW69998.1"/>
    <property type="molecule type" value="Genomic_DNA"/>
</dbReference>
<dbReference type="GO" id="GO:0035438">
    <property type="term" value="F:cyclic-di-GMP binding"/>
    <property type="evidence" value="ECO:0007669"/>
    <property type="project" value="InterPro"/>
</dbReference>
<evidence type="ECO:0000259" key="1">
    <source>
        <dbReference type="Pfam" id="PF07238"/>
    </source>
</evidence>
<dbReference type="AlphaFoldDB" id="A0A3B0XNX6"/>